<accession>A0A917L6B2</accession>
<gene>
    <name evidence="3" type="ORF">GCM10012282_50820</name>
</gene>
<evidence type="ECO:0000313" key="4">
    <source>
        <dbReference type="Proteomes" id="UP000625682"/>
    </source>
</evidence>
<feature type="region of interest" description="Disordered" evidence="1">
    <location>
        <begin position="198"/>
        <end position="293"/>
    </location>
</feature>
<comment type="caution">
    <text evidence="3">The sequence shown here is derived from an EMBL/GenBank/DDBJ whole genome shotgun (WGS) entry which is preliminary data.</text>
</comment>
<organism evidence="3 4">
    <name type="scientific">Streptomyces lacrimifluminis</name>
    <dbReference type="NCBI Taxonomy" id="1500077"/>
    <lineage>
        <taxon>Bacteria</taxon>
        <taxon>Bacillati</taxon>
        <taxon>Actinomycetota</taxon>
        <taxon>Actinomycetes</taxon>
        <taxon>Kitasatosporales</taxon>
        <taxon>Streptomycetaceae</taxon>
        <taxon>Streptomyces</taxon>
    </lineage>
</organism>
<proteinExistence type="predicted"/>
<keyword evidence="2" id="KW-0472">Membrane</keyword>
<feature type="compositionally biased region" description="Low complexity" evidence="1">
    <location>
        <begin position="263"/>
        <end position="272"/>
    </location>
</feature>
<dbReference type="AlphaFoldDB" id="A0A917L6B2"/>
<sequence length="293" mass="31944">MDLAEIFRVMRRRWYVLLPGLLLTAGLAVAAALVVPVTYQSQSTVSLLNSRKATVAYDGNPFLSTQTSLTGMADSLARNLNSDVSVRELKSRGATGTFEAKLADNAQGPLMALTVTGTDKATVLASNRILNTYARDRLEQFQKQQSVTPQAMIRMTTIVSPQNPVAQTKTRLQYMIMAGGLGLVLSLVATFYVEARRRSPRPKQPEEPEQAEEPEQPEESASPVTAPEPRSRESVAEQTIALRTPPSWSRPAENRPAAEPRAGRPAMAAAPAAEPPDEESTHGQRSHTGQRER</sequence>
<dbReference type="EMBL" id="BMMU01000018">
    <property type="protein sequence ID" value="GGJ47668.1"/>
    <property type="molecule type" value="Genomic_DNA"/>
</dbReference>
<keyword evidence="2" id="KW-0812">Transmembrane</keyword>
<dbReference type="RefSeq" id="WP_189149702.1">
    <property type="nucleotide sequence ID" value="NZ_BAABER010000015.1"/>
</dbReference>
<evidence type="ECO:0008006" key="5">
    <source>
        <dbReference type="Google" id="ProtNLM"/>
    </source>
</evidence>
<evidence type="ECO:0000256" key="1">
    <source>
        <dbReference type="SAM" id="MobiDB-lite"/>
    </source>
</evidence>
<keyword evidence="2" id="KW-1133">Transmembrane helix</keyword>
<dbReference type="Proteomes" id="UP000625682">
    <property type="component" value="Unassembled WGS sequence"/>
</dbReference>
<protein>
    <recommendedName>
        <fullName evidence="5">Capsular polysaccharide biosynthesis protein</fullName>
    </recommendedName>
</protein>
<evidence type="ECO:0000313" key="3">
    <source>
        <dbReference type="EMBL" id="GGJ47668.1"/>
    </source>
</evidence>
<feature type="transmembrane region" description="Helical" evidence="2">
    <location>
        <begin position="172"/>
        <end position="193"/>
    </location>
</feature>
<feature type="compositionally biased region" description="Acidic residues" evidence="1">
    <location>
        <begin position="207"/>
        <end position="218"/>
    </location>
</feature>
<reference evidence="3" key="1">
    <citation type="journal article" date="2014" name="Int. J. Syst. Evol. Microbiol.">
        <title>Complete genome sequence of Corynebacterium casei LMG S-19264T (=DSM 44701T), isolated from a smear-ripened cheese.</title>
        <authorList>
            <consortium name="US DOE Joint Genome Institute (JGI-PGF)"/>
            <person name="Walter F."/>
            <person name="Albersmeier A."/>
            <person name="Kalinowski J."/>
            <person name="Ruckert C."/>
        </authorList>
    </citation>
    <scope>NUCLEOTIDE SEQUENCE</scope>
    <source>
        <strain evidence="3">CGMCC 4.7272</strain>
    </source>
</reference>
<feature type="compositionally biased region" description="Basic and acidic residues" evidence="1">
    <location>
        <begin position="252"/>
        <end position="262"/>
    </location>
</feature>
<name>A0A917L6B2_9ACTN</name>
<keyword evidence="4" id="KW-1185">Reference proteome</keyword>
<evidence type="ECO:0000256" key="2">
    <source>
        <dbReference type="SAM" id="Phobius"/>
    </source>
</evidence>
<reference evidence="3" key="2">
    <citation type="submission" date="2020-09" db="EMBL/GenBank/DDBJ databases">
        <authorList>
            <person name="Sun Q."/>
            <person name="Zhou Y."/>
        </authorList>
    </citation>
    <scope>NUCLEOTIDE SEQUENCE</scope>
    <source>
        <strain evidence="3">CGMCC 4.7272</strain>
    </source>
</reference>